<proteinExistence type="predicted"/>
<dbReference type="AlphaFoldDB" id="A0A9Q0N248"/>
<evidence type="ECO:0000256" key="1">
    <source>
        <dbReference type="ARBA" id="ARBA00022723"/>
    </source>
</evidence>
<dbReference type="EMBL" id="WJQU01000002">
    <property type="protein sequence ID" value="KAJ6642213.1"/>
    <property type="molecule type" value="Genomic_DNA"/>
</dbReference>
<dbReference type="OrthoDB" id="3437960at2759"/>
<gene>
    <name evidence="7" type="primary">ZNF341</name>
    <name evidence="7" type="ORF">Bhyg_07160</name>
</gene>
<dbReference type="Proteomes" id="UP001151699">
    <property type="component" value="Chromosome B"/>
</dbReference>
<keyword evidence="3 5" id="KW-0863">Zinc-finger</keyword>
<sequence length="167" mass="19053">MHTNIQNILVMINDVTCAQIAMTGRTITQKMIQDIKDSYVSSPHRDMWHDAKFSHLVKLVNDLGRYACPRQYCNKSYKDASSLQRHIRYECGGMKNFRCVMCGKGFSQGSHLKRHLESGVCAKTSSTLTVTTVTLSEFDDGQSQKSDEYKRLQQDNLHLPARSDYPN</sequence>
<comment type="caution">
    <text evidence="7">The sequence shown here is derived from an EMBL/GenBank/DDBJ whole genome shotgun (WGS) entry which is preliminary data.</text>
</comment>
<keyword evidence="2" id="KW-0677">Repeat</keyword>
<keyword evidence="1" id="KW-0479">Metal-binding</keyword>
<evidence type="ECO:0000256" key="2">
    <source>
        <dbReference type="ARBA" id="ARBA00022737"/>
    </source>
</evidence>
<evidence type="ECO:0000256" key="5">
    <source>
        <dbReference type="PROSITE-ProRule" id="PRU00042"/>
    </source>
</evidence>
<evidence type="ECO:0000256" key="4">
    <source>
        <dbReference type="ARBA" id="ARBA00022833"/>
    </source>
</evidence>
<dbReference type="GO" id="GO:0008270">
    <property type="term" value="F:zinc ion binding"/>
    <property type="evidence" value="ECO:0007669"/>
    <property type="project" value="UniProtKB-KW"/>
</dbReference>
<evidence type="ECO:0000313" key="8">
    <source>
        <dbReference type="Proteomes" id="UP001151699"/>
    </source>
</evidence>
<dbReference type="InterPro" id="IPR036236">
    <property type="entry name" value="Znf_C2H2_sf"/>
</dbReference>
<organism evidence="7 8">
    <name type="scientific">Pseudolycoriella hygida</name>
    <dbReference type="NCBI Taxonomy" id="35572"/>
    <lineage>
        <taxon>Eukaryota</taxon>
        <taxon>Metazoa</taxon>
        <taxon>Ecdysozoa</taxon>
        <taxon>Arthropoda</taxon>
        <taxon>Hexapoda</taxon>
        <taxon>Insecta</taxon>
        <taxon>Pterygota</taxon>
        <taxon>Neoptera</taxon>
        <taxon>Endopterygota</taxon>
        <taxon>Diptera</taxon>
        <taxon>Nematocera</taxon>
        <taxon>Sciaroidea</taxon>
        <taxon>Sciaridae</taxon>
        <taxon>Pseudolycoriella</taxon>
    </lineage>
</organism>
<dbReference type="FunFam" id="3.30.160.60:FF:000100">
    <property type="entry name" value="Zinc finger 45-like"/>
    <property type="match status" value="1"/>
</dbReference>
<dbReference type="SUPFAM" id="SSF57667">
    <property type="entry name" value="beta-beta-alpha zinc fingers"/>
    <property type="match status" value="1"/>
</dbReference>
<dbReference type="Gene3D" id="3.30.160.60">
    <property type="entry name" value="Classic Zinc Finger"/>
    <property type="match status" value="2"/>
</dbReference>
<feature type="domain" description="C2H2-type" evidence="6">
    <location>
        <begin position="66"/>
        <end position="95"/>
    </location>
</feature>
<dbReference type="PROSITE" id="PS50157">
    <property type="entry name" value="ZINC_FINGER_C2H2_2"/>
    <property type="match status" value="2"/>
</dbReference>
<protein>
    <submittedName>
        <fullName evidence="7">Zinc finger protein</fullName>
    </submittedName>
</protein>
<dbReference type="InterPro" id="IPR013087">
    <property type="entry name" value="Znf_C2H2_type"/>
</dbReference>
<keyword evidence="4" id="KW-0862">Zinc</keyword>
<evidence type="ECO:0000256" key="3">
    <source>
        <dbReference type="ARBA" id="ARBA00022771"/>
    </source>
</evidence>
<accession>A0A9Q0N248</accession>
<evidence type="ECO:0000313" key="7">
    <source>
        <dbReference type="EMBL" id="KAJ6642213.1"/>
    </source>
</evidence>
<feature type="domain" description="C2H2-type" evidence="6">
    <location>
        <begin position="97"/>
        <end position="124"/>
    </location>
</feature>
<evidence type="ECO:0000259" key="6">
    <source>
        <dbReference type="PROSITE" id="PS50157"/>
    </source>
</evidence>
<keyword evidence="8" id="KW-1185">Reference proteome</keyword>
<name>A0A9Q0N248_9DIPT</name>
<dbReference type="Pfam" id="PF00096">
    <property type="entry name" value="zf-C2H2"/>
    <property type="match status" value="2"/>
</dbReference>
<reference evidence="7" key="1">
    <citation type="submission" date="2022-07" db="EMBL/GenBank/DDBJ databases">
        <authorList>
            <person name="Trinca V."/>
            <person name="Uliana J.V.C."/>
            <person name="Torres T.T."/>
            <person name="Ward R.J."/>
            <person name="Monesi N."/>
        </authorList>
    </citation>
    <scope>NUCLEOTIDE SEQUENCE</scope>
    <source>
        <strain evidence="7">HSMRA1968</strain>
        <tissue evidence="7">Whole embryos</tissue>
    </source>
</reference>